<proteinExistence type="predicted"/>
<dbReference type="Proteomes" id="UP000829992">
    <property type="component" value="Chromosome"/>
</dbReference>
<protein>
    <submittedName>
        <fullName evidence="1">Uncharacterized protein</fullName>
    </submittedName>
</protein>
<keyword evidence="2" id="KW-1185">Reference proteome</keyword>
<evidence type="ECO:0000313" key="1">
    <source>
        <dbReference type="EMBL" id="UQT54397.1"/>
    </source>
</evidence>
<sequence length="81" mass="8853">MTDWTPPPPGDTREQLPDAILTLIETAPYTSTACETAGLLAEAAAVHTDQADELGAWADRMHQRCRINHKYTGRLCGCSCH</sequence>
<name>A0ABY4PLX3_9ACTN</name>
<gene>
    <name evidence="1" type="ORF">M4V62_04445</name>
</gene>
<dbReference type="RefSeq" id="WP_249585893.1">
    <property type="nucleotide sequence ID" value="NZ_BAAAQL010000002.1"/>
</dbReference>
<reference evidence="1 2" key="1">
    <citation type="submission" date="2022-05" db="EMBL/GenBank/DDBJ databases">
        <authorList>
            <person name="Zhou X."/>
            <person name="Li K."/>
            <person name="Man Y."/>
        </authorList>
    </citation>
    <scope>NUCLEOTIDE SEQUENCE [LARGE SCALE GENOMIC DNA]</scope>
    <source>
        <strain evidence="1 2">MS405</strain>
    </source>
</reference>
<accession>A0ABY4PLX3</accession>
<dbReference type="EMBL" id="CP097289">
    <property type="protein sequence ID" value="UQT54397.1"/>
    <property type="molecule type" value="Genomic_DNA"/>
</dbReference>
<evidence type="ECO:0000313" key="2">
    <source>
        <dbReference type="Proteomes" id="UP000829992"/>
    </source>
</evidence>
<organism evidence="1 2">
    <name type="scientific">Streptomyces durmitorensis</name>
    <dbReference type="NCBI Taxonomy" id="319947"/>
    <lineage>
        <taxon>Bacteria</taxon>
        <taxon>Bacillati</taxon>
        <taxon>Actinomycetota</taxon>
        <taxon>Actinomycetes</taxon>
        <taxon>Kitasatosporales</taxon>
        <taxon>Streptomycetaceae</taxon>
        <taxon>Streptomyces</taxon>
    </lineage>
</organism>